<dbReference type="CDD" id="cd06261">
    <property type="entry name" value="TM_PBP2"/>
    <property type="match status" value="1"/>
</dbReference>
<feature type="domain" description="ABC transmembrane type-1" evidence="8">
    <location>
        <begin position="103"/>
        <end position="316"/>
    </location>
</feature>
<keyword evidence="10" id="KW-1185">Reference proteome</keyword>
<dbReference type="InterPro" id="IPR000515">
    <property type="entry name" value="MetI-like"/>
</dbReference>
<dbReference type="Proteomes" id="UP001595960">
    <property type="component" value="Unassembled WGS sequence"/>
</dbReference>
<organism evidence="9 10">
    <name type="scientific">Agromyces aurantiacus</name>
    <dbReference type="NCBI Taxonomy" id="165814"/>
    <lineage>
        <taxon>Bacteria</taxon>
        <taxon>Bacillati</taxon>
        <taxon>Actinomycetota</taxon>
        <taxon>Actinomycetes</taxon>
        <taxon>Micrococcales</taxon>
        <taxon>Microbacteriaceae</taxon>
        <taxon>Agromyces</taxon>
    </lineage>
</organism>
<evidence type="ECO:0000313" key="9">
    <source>
        <dbReference type="EMBL" id="MFC4829908.1"/>
    </source>
</evidence>
<feature type="transmembrane region" description="Helical" evidence="7">
    <location>
        <begin position="107"/>
        <end position="128"/>
    </location>
</feature>
<evidence type="ECO:0000256" key="1">
    <source>
        <dbReference type="ARBA" id="ARBA00004651"/>
    </source>
</evidence>
<dbReference type="InterPro" id="IPR035906">
    <property type="entry name" value="MetI-like_sf"/>
</dbReference>
<keyword evidence="6 7" id="KW-0472">Membrane</keyword>
<keyword evidence="2 7" id="KW-0813">Transport</keyword>
<dbReference type="Gene3D" id="1.10.3720.10">
    <property type="entry name" value="MetI-like"/>
    <property type="match status" value="1"/>
</dbReference>
<accession>A0ABV9R6Z3</accession>
<evidence type="ECO:0000256" key="6">
    <source>
        <dbReference type="ARBA" id="ARBA00023136"/>
    </source>
</evidence>
<feature type="transmembrane region" description="Helical" evidence="7">
    <location>
        <begin position="189"/>
        <end position="212"/>
    </location>
</feature>
<gene>
    <name evidence="9" type="ORF">ACFPER_13955</name>
</gene>
<evidence type="ECO:0000256" key="4">
    <source>
        <dbReference type="ARBA" id="ARBA00022692"/>
    </source>
</evidence>
<feature type="transmembrane region" description="Helical" evidence="7">
    <location>
        <begin position="295"/>
        <end position="315"/>
    </location>
</feature>
<feature type="transmembrane region" description="Helical" evidence="7">
    <location>
        <begin position="140"/>
        <end position="160"/>
    </location>
</feature>
<protein>
    <submittedName>
        <fullName evidence="9">Carbohydrate ABC transporter permease</fullName>
    </submittedName>
</protein>
<reference evidence="10" key="1">
    <citation type="journal article" date="2019" name="Int. J. Syst. Evol. Microbiol.">
        <title>The Global Catalogue of Microorganisms (GCM) 10K type strain sequencing project: providing services to taxonomists for standard genome sequencing and annotation.</title>
        <authorList>
            <consortium name="The Broad Institute Genomics Platform"/>
            <consortium name="The Broad Institute Genome Sequencing Center for Infectious Disease"/>
            <person name="Wu L."/>
            <person name="Ma J."/>
        </authorList>
    </citation>
    <scope>NUCLEOTIDE SEQUENCE [LARGE SCALE GENOMIC DNA]</scope>
    <source>
        <strain evidence="10">CGMCC 1.12192</strain>
    </source>
</reference>
<evidence type="ECO:0000256" key="5">
    <source>
        <dbReference type="ARBA" id="ARBA00022989"/>
    </source>
</evidence>
<evidence type="ECO:0000256" key="2">
    <source>
        <dbReference type="ARBA" id="ARBA00022448"/>
    </source>
</evidence>
<keyword evidence="4 7" id="KW-0812">Transmembrane</keyword>
<dbReference type="PANTHER" id="PTHR30193">
    <property type="entry name" value="ABC TRANSPORTER PERMEASE PROTEIN"/>
    <property type="match status" value="1"/>
</dbReference>
<dbReference type="PROSITE" id="PS50928">
    <property type="entry name" value="ABC_TM1"/>
    <property type="match status" value="1"/>
</dbReference>
<dbReference type="Pfam" id="PF00528">
    <property type="entry name" value="BPD_transp_1"/>
    <property type="match status" value="1"/>
</dbReference>
<sequence length="330" mass="36385">MTTRSESRQHVTIEKDATRTLTVPPDARRTPRPYDRTRKPLISYGHWWWALPAIVLVIGVHYVANLTGGFFAFTNWTGLGDWDFIGLDNFVRIFSDPTLLGSVWNTLFLAFGSVILTNILGLGYALAINRTLKTRYILRTLLFMPVVLSPLAVAYVWKFIFQFNGPLNGVLSAIGLESLQKVWLADPTWSIWAILLTVVWQQTGFVMVIYLAGLASVPVELEEAAALDGAGIFKRFWHVTVPGIRPSIAIATTLGIIQGLRIFDQILALTGGGPAGATETLATQVYKQAFSLGQFGFGSALALVLTVLILIFAILQQYATRDRDAVGRKA</sequence>
<evidence type="ECO:0000256" key="7">
    <source>
        <dbReference type="RuleBase" id="RU363032"/>
    </source>
</evidence>
<evidence type="ECO:0000259" key="8">
    <source>
        <dbReference type="PROSITE" id="PS50928"/>
    </source>
</evidence>
<keyword evidence="5 7" id="KW-1133">Transmembrane helix</keyword>
<name>A0ABV9R6Z3_9MICO</name>
<evidence type="ECO:0000256" key="3">
    <source>
        <dbReference type="ARBA" id="ARBA00022475"/>
    </source>
</evidence>
<dbReference type="EMBL" id="JBHSJC010000002">
    <property type="protein sequence ID" value="MFC4829908.1"/>
    <property type="molecule type" value="Genomic_DNA"/>
</dbReference>
<comment type="similarity">
    <text evidence="7">Belongs to the binding-protein-dependent transport system permease family.</text>
</comment>
<dbReference type="RefSeq" id="WP_204395035.1">
    <property type="nucleotide sequence ID" value="NZ_JBHSJC010000002.1"/>
</dbReference>
<feature type="transmembrane region" description="Helical" evidence="7">
    <location>
        <begin position="46"/>
        <end position="64"/>
    </location>
</feature>
<dbReference type="InterPro" id="IPR051393">
    <property type="entry name" value="ABC_transporter_permease"/>
</dbReference>
<comment type="subcellular location">
    <subcellularLocation>
        <location evidence="1 7">Cell membrane</location>
        <topology evidence="1 7">Multi-pass membrane protein</topology>
    </subcellularLocation>
</comment>
<proteinExistence type="inferred from homology"/>
<evidence type="ECO:0000313" key="10">
    <source>
        <dbReference type="Proteomes" id="UP001595960"/>
    </source>
</evidence>
<comment type="caution">
    <text evidence="9">The sequence shown here is derived from an EMBL/GenBank/DDBJ whole genome shotgun (WGS) entry which is preliminary data.</text>
</comment>
<dbReference type="SUPFAM" id="SSF161098">
    <property type="entry name" value="MetI-like"/>
    <property type="match status" value="1"/>
</dbReference>
<dbReference type="PANTHER" id="PTHR30193:SF37">
    <property type="entry name" value="INNER MEMBRANE ABC TRANSPORTER PERMEASE PROTEIN YCJO"/>
    <property type="match status" value="1"/>
</dbReference>
<keyword evidence="3" id="KW-1003">Cell membrane</keyword>